<evidence type="ECO:0000259" key="8">
    <source>
        <dbReference type="Pfam" id="PF03188"/>
    </source>
</evidence>
<evidence type="ECO:0000256" key="5">
    <source>
        <dbReference type="ARBA" id="ARBA00022989"/>
    </source>
</evidence>
<keyword evidence="2" id="KW-0813">Transport</keyword>
<sequence>MNIKLVMAIITITLALIFYTIGVFSERKSGTLKKFHVIIFWIGLLFDTTGTTIMSQMSNGGSLFSLHGITGALAIILMLFHAIWATIVFIKKDKDKLHNFHKFSIVVWLIWLVPYILGMIVGMSQ</sequence>
<evidence type="ECO:0000256" key="1">
    <source>
        <dbReference type="ARBA" id="ARBA00004370"/>
    </source>
</evidence>
<protein>
    <recommendedName>
        <fullName evidence="8">Cytochrome b561 domain-containing protein</fullName>
    </recommendedName>
</protein>
<dbReference type="EMBL" id="CACRTO010000019">
    <property type="protein sequence ID" value="VYU24281.1"/>
    <property type="molecule type" value="Genomic_DNA"/>
</dbReference>
<dbReference type="Pfam" id="PF03188">
    <property type="entry name" value="Cytochrom_B561"/>
    <property type="match status" value="1"/>
</dbReference>
<feature type="transmembrane region" description="Helical" evidence="7">
    <location>
        <begin position="102"/>
        <end position="123"/>
    </location>
</feature>
<feature type="domain" description="Cytochrome b561" evidence="8">
    <location>
        <begin position="9"/>
        <end position="119"/>
    </location>
</feature>
<evidence type="ECO:0000256" key="2">
    <source>
        <dbReference type="ARBA" id="ARBA00022448"/>
    </source>
</evidence>
<evidence type="ECO:0000256" key="4">
    <source>
        <dbReference type="ARBA" id="ARBA00022982"/>
    </source>
</evidence>
<dbReference type="GO" id="GO:0016020">
    <property type="term" value="C:membrane"/>
    <property type="evidence" value="ECO:0007669"/>
    <property type="project" value="UniProtKB-SubCell"/>
</dbReference>
<dbReference type="NCBIfam" id="TIGR03987">
    <property type="entry name" value="HsmA family protein"/>
    <property type="match status" value="1"/>
</dbReference>
<feature type="transmembrane region" description="Helical" evidence="7">
    <location>
        <begin position="37"/>
        <end position="57"/>
    </location>
</feature>
<evidence type="ECO:0000256" key="3">
    <source>
        <dbReference type="ARBA" id="ARBA00022692"/>
    </source>
</evidence>
<dbReference type="RefSeq" id="WP_156626320.1">
    <property type="nucleotide sequence ID" value="NZ_CACRTO010000019.1"/>
</dbReference>
<evidence type="ECO:0000256" key="6">
    <source>
        <dbReference type="ARBA" id="ARBA00023136"/>
    </source>
</evidence>
<organism evidence="9">
    <name type="scientific">Clostridium tertium</name>
    <dbReference type="NCBI Taxonomy" id="1559"/>
    <lineage>
        <taxon>Bacteria</taxon>
        <taxon>Bacillati</taxon>
        <taxon>Bacillota</taxon>
        <taxon>Clostridia</taxon>
        <taxon>Eubacteriales</taxon>
        <taxon>Clostridiaceae</taxon>
        <taxon>Clostridium</taxon>
    </lineage>
</organism>
<feature type="transmembrane region" description="Helical" evidence="7">
    <location>
        <begin position="6"/>
        <end position="25"/>
    </location>
</feature>
<keyword evidence="5 7" id="KW-1133">Transmembrane helix</keyword>
<keyword evidence="6 7" id="KW-0472">Membrane</keyword>
<evidence type="ECO:0000313" key="9">
    <source>
        <dbReference type="EMBL" id="VYU24281.1"/>
    </source>
</evidence>
<keyword evidence="3 7" id="KW-0812">Transmembrane</keyword>
<proteinExistence type="predicted"/>
<dbReference type="AlphaFoldDB" id="A0A6N3DBW6"/>
<keyword evidence="4" id="KW-0249">Electron transport</keyword>
<name>A0A6N3DBW6_9CLOT</name>
<accession>A0A6N3DBW6</accession>
<feature type="transmembrane region" description="Helical" evidence="7">
    <location>
        <begin position="69"/>
        <end position="90"/>
    </location>
</feature>
<reference evidence="9" key="1">
    <citation type="submission" date="2019-11" db="EMBL/GenBank/DDBJ databases">
        <authorList>
            <person name="Feng L."/>
        </authorList>
    </citation>
    <scope>NUCLEOTIDE SEQUENCE</scope>
    <source>
        <strain evidence="9">CTertiumLFYP3</strain>
    </source>
</reference>
<dbReference type="InterPro" id="IPR006593">
    <property type="entry name" value="Cyt_b561/ferric_Rdtase_TM"/>
</dbReference>
<gene>
    <name evidence="9" type="ORF">CTLFYP3_01850</name>
</gene>
<comment type="subcellular location">
    <subcellularLocation>
        <location evidence="1">Membrane</location>
    </subcellularLocation>
</comment>
<evidence type="ECO:0000256" key="7">
    <source>
        <dbReference type="SAM" id="Phobius"/>
    </source>
</evidence>
<dbReference type="InterPro" id="IPR023813">
    <property type="entry name" value="HsmA-like"/>
</dbReference>